<keyword evidence="2" id="KW-1185">Reference proteome</keyword>
<dbReference type="OrthoDB" id="2851338at2759"/>
<evidence type="ECO:0000313" key="1">
    <source>
        <dbReference type="EMBL" id="CDO68428.1"/>
    </source>
</evidence>
<evidence type="ECO:0000313" key="2">
    <source>
        <dbReference type="Proteomes" id="UP000029665"/>
    </source>
</evidence>
<dbReference type="Proteomes" id="UP000029665">
    <property type="component" value="Unassembled WGS sequence"/>
</dbReference>
<dbReference type="OMA" id="HEWESPA"/>
<dbReference type="SUPFAM" id="SSF54909">
    <property type="entry name" value="Dimeric alpha+beta barrel"/>
    <property type="match status" value="2"/>
</dbReference>
<dbReference type="AlphaFoldDB" id="A0A060S7R2"/>
<sequence length="233" mass="27102">MPGLLLVCNEPGSAVSTEEFNDWYDHEHVPLFFQLQGFHSWSRWIAADGRCPAYCAIYDVSSTDILAQPAAVERANNRSERDKAICASLSLLDVRMYELLEPNHTAKEDDAYDPAKPGPVMSIVEFEVKPEVSGAEGDMNRWYDEEHVLLLSKIPGWVRSRRFVLVNRTAMGPWAEDERQLKYLVIHEWESADVFERPDFKAAWETEWTKRVLENVVLHRHRRLTLMRAWDRK</sequence>
<dbReference type="HOGENOM" id="CLU_073903_0_0_1"/>
<dbReference type="EMBL" id="CCBP010000014">
    <property type="protein sequence ID" value="CDO68428.1"/>
    <property type="molecule type" value="Genomic_DNA"/>
</dbReference>
<protein>
    <recommendedName>
        <fullName evidence="3">EthD domain-containing protein</fullName>
    </recommendedName>
</protein>
<evidence type="ECO:0008006" key="3">
    <source>
        <dbReference type="Google" id="ProtNLM"/>
    </source>
</evidence>
<comment type="caution">
    <text evidence="1">The sequence shown here is derived from an EMBL/GenBank/DDBJ whole genome shotgun (WGS) entry which is preliminary data.</text>
</comment>
<reference evidence="1" key="1">
    <citation type="submission" date="2014-01" db="EMBL/GenBank/DDBJ databases">
        <title>The genome of the white-rot fungus Pycnoporus cinnabarinus: a basidiomycete model with a versatile arsenal for lignocellulosic biomass breakdown.</title>
        <authorList>
            <person name="Levasseur A."/>
            <person name="Lomascolo A."/>
            <person name="Ruiz-Duenas F.J."/>
            <person name="Uzan E."/>
            <person name="Piumi F."/>
            <person name="Kues U."/>
            <person name="Ram A.F.J."/>
            <person name="Murat C."/>
            <person name="Haon M."/>
            <person name="Benoit I."/>
            <person name="Arfi Y."/>
            <person name="Chevret D."/>
            <person name="Drula E."/>
            <person name="Kwon M.J."/>
            <person name="Gouret P."/>
            <person name="Lesage-Meessen L."/>
            <person name="Lombard V."/>
            <person name="Mariette J."/>
            <person name="Noirot C."/>
            <person name="Park J."/>
            <person name="Patyshakuliyeva A."/>
            <person name="Wieneger R.A.B."/>
            <person name="Wosten H.A.B."/>
            <person name="Martin F."/>
            <person name="Coutinho P.M."/>
            <person name="de Vries R."/>
            <person name="Martinez A.T."/>
            <person name="Klopp C."/>
            <person name="Pontarotti P."/>
            <person name="Henrissat B."/>
            <person name="Record E."/>
        </authorList>
    </citation>
    <scope>NUCLEOTIDE SEQUENCE [LARGE SCALE GENOMIC DNA]</scope>
    <source>
        <strain evidence="1">BRFM137</strain>
    </source>
</reference>
<proteinExistence type="predicted"/>
<name>A0A060S7R2_PYCCI</name>
<dbReference type="STRING" id="5643.A0A060S7R2"/>
<organism evidence="1 2">
    <name type="scientific">Pycnoporus cinnabarinus</name>
    <name type="common">Cinnabar-red polypore</name>
    <name type="synonym">Trametes cinnabarina</name>
    <dbReference type="NCBI Taxonomy" id="5643"/>
    <lineage>
        <taxon>Eukaryota</taxon>
        <taxon>Fungi</taxon>
        <taxon>Dikarya</taxon>
        <taxon>Basidiomycota</taxon>
        <taxon>Agaricomycotina</taxon>
        <taxon>Agaricomycetes</taxon>
        <taxon>Polyporales</taxon>
        <taxon>Polyporaceae</taxon>
        <taxon>Trametes</taxon>
    </lineage>
</organism>
<gene>
    <name evidence="1" type="ORF">BN946_scf184707.g9</name>
</gene>
<accession>A0A060S7R2</accession>
<dbReference type="InterPro" id="IPR011008">
    <property type="entry name" value="Dimeric_a/b-barrel"/>
</dbReference>